<dbReference type="PANTHER" id="PTHR43280:SF32">
    <property type="entry name" value="TRANSCRIPTIONAL REGULATORY PROTEIN"/>
    <property type="match status" value="1"/>
</dbReference>
<name>A0A3D2SGN4_9BACE</name>
<reference evidence="5 6" key="1">
    <citation type="journal article" date="2018" name="Nat. Biotechnol.">
        <title>A standardized bacterial taxonomy based on genome phylogeny substantially revises the tree of life.</title>
        <authorList>
            <person name="Parks D.H."/>
            <person name="Chuvochina M."/>
            <person name="Waite D.W."/>
            <person name="Rinke C."/>
            <person name="Skarshewski A."/>
            <person name="Chaumeil P.A."/>
            <person name="Hugenholtz P."/>
        </authorList>
    </citation>
    <scope>NUCLEOTIDE SEQUENCE [LARGE SCALE GENOMIC DNA]</scope>
    <source>
        <strain evidence="5">UBA9667</strain>
    </source>
</reference>
<dbReference type="PROSITE" id="PS01124">
    <property type="entry name" value="HTH_ARAC_FAMILY_2"/>
    <property type="match status" value="1"/>
</dbReference>
<dbReference type="EMBL" id="DPVG01000346">
    <property type="protein sequence ID" value="HCK24989.1"/>
    <property type="molecule type" value="Genomic_DNA"/>
</dbReference>
<dbReference type="Proteomes" id="UP000263098">
    <property type="component" value="Unassembled WGS sequence"/>
</dbReference>
<keyword evidence="1" id="KW-0805">Transcription regulation</keyword>
<dbReference type="PANTHER" id="PTHR43280">
    <property type="entry name" value="ARAC-FAMILY TRANSCRIPTIONAL REGULATOR"/>
    <property type="match status" value="1"/>
</dbReference>
<evidence type="ECO:0000256" key="2">
    <source>
        <dbReference type="ARBA" id="ARBA00023125"/>
    </source>
</evidence>
<dbReference type="AlphaFoldDB" id="A0A3D2SGN4"/>
<dbReference type="InterPro" id="IPR018060">
    <property type="entry name" value="HTH_AraC"/>
</dbReference>
<dbReference type="GO" id="GO:0043565">
    <property type="term" value="F:sequence-specific DNA binding"/>
    <property type="evidence" value="ECO:0007669"/>
    <property type="project" value="InterPro"/>
</dbReference>
<dbReference type="SUPFAM" id="SSF46689">
    <property type="entry name" value="Homeodomain-like"/>
    <property type="match status" value="1"/>
</dbReference>
<evidence type="ECO:0000313" key="5">
    <source>
        <dbReference type="EMBL" id="HCK24989.1"/>
    </source>
</evidence>
<accession>A0A3D2SGN4</accession>
<protein>
    <submittedName>
        <fullName evidence="5">AraC family transcriptional regulator</fullName>
    </submittedName>
</protein>
<dbReference type="Pfam" id="PF12833">
    <property type="entry name" value="HTH_18"/>
    <property type="match status" value="1"/>
</dbReference>
<dbReference type="Gene3D" id="1.10.10.60">
    <property type="entry name" value="Homeodomain-like"/>
    <property type="match status" value="1"/>
</dbReference>
<evidence type="ECO:0000256" key="1">
    <source>
        <dbReference type="ARBA" id="ARBA00023015"/>
    </source>
</evidence>
<feature type="domain" description="HTH araC/xylS-type" evidence="4">
    <location>
        <begin position="192"/>
        <end position="290"/>
    </location>
</feature>
<organism evidence="5 6">
    <name type="scientific">Bacteroides graminisolvens</name>
    <dbReference type="NCBI Taxonomy" id="477666"/>
    <lineage>
        <taxon>Bacteria</taxon>
        <taxon>Pseudomonadati</taxon>
        <taxon>Bacteroidota</taxon>
        <taxon>Bacteroidia</taxon>
        <taxon>Bacteroidales</taxon>
        <taxon>Bacteroidaceae</taxon>
        <taxon>Bacteroides</taxon>
    </lineage>
</organism>
<dbReference type="InterPro" id="IPR009057">
    <property type="entry name" value="Homeodomain-like_sf"/>
</dbReference>
<dbReference type="GO" id="GO:0003700">
    <property type="term" value="F:DNA-binding transcription factor activity"/>
    <property type="evidence" value="ECO:0007669"/>
    <property type="project" value="InterPro"/>
</dbReference>
<proteinExistence type="predicted"/>
<evidence type="ECO:0000259" key="4">
    <source>
        <dbReference type="PROSITE" id="PS01124"/>
    </source>
</evidence>
<gene>
    <name evidence="5" type="ORF">DHW31_09465</name>
</gene>
<evidence type="ECO:0000313" key="6">
    <source>
        <dbReference type="Proteomes" id="UP000263098"/>
    </source>
</evidence>
<sequence length="290" mass="33971">MPKIPHIDFSTLRNSLEEQVKDNDFALFNDLSSLQLGDKPERMDSAILIVCVDGSWKVGINLKEYRLEGGNVLVTLPEQILQSLEVSEDFSALFIVVSRPIMDTIFPQMKDMLSFFFFLKDQPNITVTNEEMHVLVEYYSMLFRKAAHADNFYKKEICQGIILSLFYEFYNLYRHKTPHIDVTENRKEEVFEQFLRVLSETFRKERSVNYYANKLFLTSKHLSRVVKEISGKTAGEWIDDFVILEAKALLRSSEKSIQEISEALHFANQSFFGKYFKHHTGMSPKEYRRQ</sequence>
<dbReference type="SMART" id="SM00342">
    <property type="entry name" value="HTH_ARAC"/>
    <property type="match status" value="1"/>
</dbReference>
<comment type="caution">
    <text evidence="5">The sequence shown here is derived from an EMBL/GenBank/DDBJ whole genome shotgun (WGS) entry which is preliminary data.</text>
</comment>
<evidence type="ECO:0000256" key="3">
    <source>
        <dbReference type="ARBA" id="ARBA00023163"/>
    </source>
</evidence>
<keyword evidence="2" id="KW-0238">DNA-binding</keyword>
<keyword evidence="3" id="KW-0804">Transcription</keyword>